<sequence>MSKSFDVRTYLTEFSCQRCNGILRHPESPVTGCLKTRPVNLIEAGHVHTYLSSCPKAPTTKVCDSRKFMIR</sequence>
<dbReference type="Proteomes" id="UP000244005">
    <property type="component" value="Unassembled WGS sequence"/>
</dbReference>
<accession>A0A2R6WFF6</accession>
<evidence type="ECO:0000313" key="1">
    <source>
        <dbReference type="EMBL" id="PTQ32576.1"/>
    </source>
</evidence>
<dbReference type="Gramene" id="Mp6g05930.1">
    <property type="protein sequence ID" value="Mp6g05930.1.cds1"/>
    <property type="gene ID" value="Mp6g05930"/>
</dbReference>
<dbReference type="EMBL" id="KZ772769">
    <property type="protein sequence ID" value="PTQ32576.1"/>
    <property type="molecule type" value="Genomic_DNA"/>
</dbReference>
<keyword evidence="2" id="KW-1185">Reference proteome</keyword>
<protein>
    <submittedName>
        <fullName evidence="1">Uncharacterized protein</fullName>
    </submittedName>
</protein>
<name>A0A2R6WFF6_MARPO</name>
<gene>
    <name evidence="1" type="ORF">MARPO_0097s0051</name>
</gene>
<dbReference type="AlphaFoldDB" id="A0A2R6WFF6"/>
<evidence type="ECO:0000313" key="2">
    <source>
        <dbReference type="Proteomes" id="UP000244005"/>
    </source>
</evidence>
<organism evidence="1 2">
    <name type="scientific">Marchantia polymorpha</name>
    <name type="common">Common liverwort</name>
    <name type="synonym">Marchantia aquatica</name>
    <dbReference type="NCBI Taxonomy" id="3197"/>
    <lineage>
        <taxon>Eukaryota</taxon>
        <taxon>Viridiplantae</taxon>
        <taxon>Streptophyta</taxon>
        <taxon>Embryophyta</taxon>
        <taxon>Marchantiophyta</taxon>
        <taxon>Marchantiopsida</taxon>
        <taxon>Marchantiidae</taxon>
        <taxon>Marchantiales</taxon>
        <taxon>Marchantiaceae</taxon>
        <taxon>Marchantia</taxon>
    </lineage>
</organism>
<proteinExistence type="predicted"/>
<reference evidence="2" key="1">
    <citation type="journal article" date="2017" name="Cell">
        <title>Insights into land plant evolution garnered from the Marchantia polymorpha genome.</title>
        <authorList>
            <person name="Bowman J.L."/>
            <person name="Kohchi T."/>
            <person name="Yamato K.T."/>
            <person name="Jenkins J."/>
            <person name="Shu S."/>
            <person name="Ishizaki K."/>
            <person name="Yamaoka S."/>
            <person name="Nishihama R."/>
            <person name="Nakamura Y."/>
            <person name="Berger F."/>
            <person name="Adam C."/>
            <person name="Aki S.S."/>
            <person name="Althoff F."/>
            <person name="Araki T."/>
            <person name="Arteaga-Vazquez M.A."/>
            <person name="Balasubrmanian S."/>
            <person name="Barry K."/>
            <person name="Bauer D."/>
            <person name="Boehm C.R."/>
            <person name="Briginshaw L."/>
            <person name="Caballero-Perez J."/>
            <person name="Catarino B."/>
            <person name="Chen F."/>
            <person name="Chiyoda S."/>
            <person name="Chovatia M."/>
            <person name="Davies K.M."/>
            <person name="Delmans M."/>
            <person name="Demura T."/>
            <person name="Dierschke T."/>
            <person name="Dolan L."/>
            <person name="Dorantes-Acosta A.E."/>
            <person name="Eklund D.M."/>
            <person name="Florent S.N."/>
            <person name="Flores-Sandoval E."/>
            <person name="Fujiyama A."/>
            <person name="Fukuzawa H."/>
            <person name="Galik B."/>
            <person name="Grimanelli D."/>
            <person name="Grimwood J."/>
            <person name="Grossniklaus U."/>
            <person name="Hamada T."/>
            <person name="Haseloff J."/>
            <person name="Hetherington A.J."/>
            <person name="Higo A."/>
            <person name="Hirakawa Y."/>
            <person name="Hundley H.N."/>
            <person name="Ikeda Y."/>
            <person name="Inoue K."/>
            <person name="Inoue S.I."/>
            <person name="Ishida S."/>
            <person name="Jia Q."/>
            <person name="Kakita M."/>
            <person name="Kanazawa T."/>
            <person name="Kawai Y."/>
            <person name="Kawashima T."/>
            <person name="Kennedy M."/>
            <person name="Kinose K."/>
            <person name="Kinoshita T."/>
            <person name="Kohara Y."/>
            <person name="Koide E."/>
            <person name="Komatsu K."/>
            <person name="Kopischke S."/>
            <person name="Kubo M."/>
            <person name="Kyozuka J."/>
            <person name="Lagercrantz U."/>
            <person name="Lin S.S."/>
            <person name="Lindquist E."/>
            <person name="Lipzen A.M."/>
            <person name="Lu C.W."/>
            <person name="De Luna E."/>
            <person name="Martienssen R.A."/>
            <person name="Minamino N."/>
            <person name="Mizutani M."/>
            <person name="Mizutani M."/>
            <person name="Mochizuki N."/>
            <person name="Monte I."/>
            <person name="Mosher R."/>
            <person name="Nagasaki H."/>
            <person name="Nakagami H."/>
            <person name="Naramoto S."/>
            <person name="Nishitani K."/>
            <person name="Ohtani M."/>
            <person name="Okamoto T."/>
            <person name="Okumura M."/>
            <person name="Phillips J."/>
            <person name="Pollak B."/>
            <person name="Reinders A."/>
            <person name="Rovekamp M."/>
            <person name="Sano R."/>
            <person name="Sawa S."/>
            <person name="Schmid M.W."/>
            <person name="Shirakawa M."/>
            <person name="Solano R."/>
            <person name="Spunde A."/>
            <person name="Suetsugu N."/>
            <person name="Sugano S."/>
            <person name="Sugiyama A."/>
            <person name="Sun R."/>
            <person name="Suzuki Y."/>
            <person name="Takenaka M."/>
            <person name="Takezawa D."/>
            <person name="Tomogane H."/>
            <person name="Tsuzuki M."/>
            <person name="Ueda T."/>
            <person name="Umeda M."/>
            <person name="Ward J.M."/>
            <person name="Watanabe Y."/>
            <person name="Yazaki K."/>
            <person name="Yokoyama R."/>
            <person name="Yoshitake Y."/>
            <person name="Yotsui I."/>
            <person name="Zachgo S."/>
            <person name="Schmutz J."/>
        </authorList>
    </citation>
    <scope>NUCLEOTIDE SEQUENCE [LARGE SCALE GENOMIC DNA]</scope>
    <source>
        <strain evidence="2">Tak-1</strain>
    </source>
</reference>